<gene>
    <name evidence="1" type="ORF">EZJ19_00550</name>
</gene>
<dbReference type="Proteomes" id="UP000295443">
    <property type="component" value="Unassembled WGS sequence"/>
</dbReference>
<protein>
    <submittedName>
        <fullName evidence="1">Uncharacterized protein</fullName>
    </submittedName>
</protein>
<dbReference type="RefSeq" id="WP_131444352.1">
    <property type="nucleotide sequence ID" value="NZ_SJZB01000001.1"/>
</dbReference>
<sequence length="84" mass="9072">MAEAITDLVGVDGGGIVRTGPVVVYAPGGRNRKRFPDNCVTTYPDEHSARAAARPDDGYHAAIASGPSRSSEGFYLFYLLRWLD</sequence>
<reference evidence="1 2" key="1">
    <citation type="submission" date="2019-03" db="EMBL/GenBank/DDBJ databases">
        <title>Genome sequence of Thiobacillaceae bacterium LSR1, a sulfur-oxidizing bacterium isolated from freshwater sediment.</title>
        <authorList>
            <person name="Li S."/>
        </authorList>
    </citation>
    <scope>NUCLEOTIDE SEQUENCE [LARGE SCALE GENOMIC DNA]</scope>
    <source>
        <strain evidence="1 2">LSR1</strain>
    </source>
</reference>
<keyword evidence="2" id="KW-1185">Reference proteome</keyword>
<dbReference type="AlphaFoldDB" id="A0A4R1BRP5"/>
<organism evidence="1 2">
    <name type="scientific">Parasulfuritortus cantonensis</name>
    <dbReference type="NCBI Taxonomy" id="2528202"/>
    <lineage>
        <taxon>Bacteria</taxon>
        <taxon>Pseudomonadati</taxon>
        <taxon>Pseudomonadota</taxon>
        <taxon>Betaproteobacteria</taxon>
        <taxon>Nitrosomonadales</taxon>
        <taxon>Thiobacillaceae</taxon>
        <taxon>Parasulfuritortus</taxon>
    </lineage>
</organism>
<comment type="caution">
    <text evidence="1">The sequence shown here is derived from an EMBL/GenBank/DDBJ whole genome shotgun (WGS) entry which is preliminary data.</text>
</comment>
<proteinExistence type="predicted"/>
<name>A0A4R1BRP5_9PROT</name>
<accession>A0A4R1BRP5</accession>
<dbReference type="EMBL" id="SJZB01000001">
    <property type="protein sequence ID" value="TCJ20414.1"/>
    <property type="molecule type" value="Genomic_DNA"/>
</dbReference>
<evidence type="ECO:0000313" key="1">
    <source>
        <dbReference type="EMBL" id="TCJ20414.1"/>
    </source>
</evidence>
<dbReference type="OrthoDB" id="9797738at2"/>
<evidence type="ECO:0000313" key="2">
    <source>
        <dbReference type="Proteomes" id="UP000295443"/>
    </source>
</evidence>